<feature type="non-terminal residue" evidence="2">
    <location>
        <position position="1"/>
    </location>
</feature>
<dbReference type="Proteomes" id="UP000018958">
    <property type="component" value="Unassembled WGS sequence"/>
</dbReference>
<comment type="caution">
    <text evidence="2">The sequence shown here is derived from an EMBL/GenBank/DDBJ whole genome shotgun (WGS) entry which is preliminary data.</text>
</comment>
<reference evidence="2 3" key="1">
    <citation type="submission" date="2013-11" db="EMBL/GenBank/DDBJ databases">
        <title>The Genome Sequence of Phytophthora parasitica CJ01A1.</title>
        <authorList>
            <consortium name="The Broad Institute Genomics Platform"/>
            <person name="Russ C."/>
            <person name="Tyler B."/>
            <person name="Panabieres F."/>
            <person name="Shan W."/>
            <person name="Tripathy S."/>
            <person name="Grunwald N."/>
            <person name="Machado M."/>
            <person name="Johnson C.S."/>
            <person name="Walker B."/>
            <person name="Young S.K."/>
            <person name="Zeng Q."/>
            <person name="Gargeya S."/>
            <person name="Fitzgerald M."/>
            <person name="Haas B."/>
            <person name="Abouelleil A."/>
            <person name="Allen A.W."/>
            <person name="Alvarado L."/>
            <person name="Arachchi H.M."/>
            <person name="Berlin A.M."/>
            <person name="Chapman S.B."/>
            <person name="Gainer-Dewar J."/>
            <person name="Goldberg J."/>
            <person name="Griggs A."/>
            <person name="Gujja S."/>
            <person name="Hansen M."/>
            <person name="Howarth C."/>
            <person name="Imamovic A."/>
            <person name="Ireland A."/>
            <person name="Larimer J."/>
            <person name="McCowan C."/>
            <person name="Murphy C."/>
            <person name="Pearson M."/>
            <person name="Poon T.W."/>
            <person name="Priest M."/>
            <person name="Roberts A."/>
            <person name="Saif S."/>
            <person name="Shea T."/>
            <person name="Sisk P."/>
            <person name="Sykes S."/>
            <person name="Wortman J."/>
            <person name="Nusbaum C."/>
            <person name="Birren B."/>
        </authorList>
    </citation>
    <scope>NUCLEOTIDE SEQUENCE [LARGE SCALE GENOMIC DNA]</scope>
    <source>
        <strain evidence="2 3">CJ01A1</strain>
    </source>
</reference>
<evidence type="ECO:0000313" key="2">
    <source>
        <dbReference type="EMBL" id="ETP05420.1"/>
    </source>
</evidence>
<dbReference type="AlphaFoldDB" id="W2W4C3"/>
<evidence type="ECO:0000256" key="1">
    <source>
        <dbReference type="SAM" id="MobiDB-lite"/>
    </source>
</evidence>
<organism evidence="2 3">
    <name type="scientific">Phytophthora nicotianae CJ01A1</name>
    <dbReference type="NCBI Taxonomy" id="1317063"/>
    <lineage>
        <taxon>Eukaryota</taxon>
        <taxon>Sar</taxon>
        <taxon>Stramenopiles</taxon>
        <taxon>Oomycota</taxon>
        <taxon>Peronosporomycetes</taxon>
        <taxon>Peronosporales</taxon>
        <taxon>Peronosporaceae</taxon>
        <taxon>Phytophthora</taxon>
    </lineage>
</organism>
<gene>
    <name evidence="2" type="ORF">F441_17945</name>
</gene>
<feature type="region of interest" description="Disordered" evidence="1">
    <location>
        <begin position="39"/>
        <end position="59"/>
    </location>
</feature>
<proteinExistence type="predicted"/>
<accession>W2W4C3</accession>
<dbReference type="EMBL" id="ANIX01003543">
    <property type="protein sequence ID" value="ETP05420.1"/>
    <property type="molecule type" value="Genomic_DNA"/>
</dbReference>
<protein>
    <submittedName>
        <fullName evidence="2">Uncharacterized protein</fullName>
    </submittedName>
</protein>
<name>W2W4C3_PHYNI</name>
<evidence type="ECO:0000313" key="3">
    <source>
        <dbReference type="Proteomes" id="UP000018958"/>
    </source>
</evidence>
<sequence>PRQVHRLVDQLPTSRAEPRIHGNMHRLAPDLHALSQAATRKLREPVAQGSKRSVVPHRKRAVRAVPRGLTDPQLVSVGAKYAGNGERVVIQLLDSNMRFC</sequence>